<dbReference type="PANTHER" id="PTHR11280">
    <property type="entry name" value="GLUCOSAMINE-6-PHOSPHATE ISOMERASE"/>
    <property type="match status" value="1"/>
</dbReference>
<sequence>MNIHILRSKAEIDRAVADLFIEQVKANPNSVLGLATGSTPLGVYALLAKDHKENHTDYHNVTTVNLDEYIGLPDGHPESYKEFMKRNLFNHINVDFNRVHIPSIQGTYEESCKAYNDLLNQFVPDIQLLGIGANGHIGFNEPGTKADSKTHTVLLAEKTRLDNARFFNHIDEVPTHAITMGIQNILDAKRIVLIATGASKADAIYKMITGEITESLPASFLQKHSNVDIFLDKEAAKLLLKK</sequence>
<evidence type="ECO:0000256" key="2">
    <source>
        <dbReference type="ARBA" id="ARBA00023277"/>
    </source>
</evidence>
<comment type="pathway">
    <text evidence="3">Amino-sugar metabolism; N-acetylneuraminate degradation; D-fructose 6-phosphate from N-acetylneuraminate: step 5/5.</text>
</comment>
<organism evidence="5 6">
    <name type="scientific">Paracholeplasma vituli</name>
    <dbReference type="NCBI Taxonomy" id="69473"/>
    <lineage>
        <taxon>Bacteria</taxon>
        <taxon>Bacillati</taxon>
        <taxon>Mycoplasmatota</taxon>
        <taxon>Mollicutes</taxon>
        <taxon>Acholeplasmatales</taxon>
        <taxon>Acholeplasmataceae</taxon>
        <taxon>Paracholeplasma</taxon>
    </lineage>
</organism>
<feature type="active site" description="For ring-opening step" evidence="3">
    <location>
        <position position="134"/>
    </location>
</feature>
<feature type="active site" description="Proton acceptor; for ring-opening step" evidence="3">
    <location>
        <position position="136"/>
    </location>
</feature>
<dbReference type="NCBIfam" id="TIGR00502">
    <property type="entry name" value="nagB"/>
    <property type="match status" value="1"/>
</dbReference>
<keyword evidence="2 3" id="KW-0119">Carbohydrate metabolism</keyword>
<protein>
    <recommendedName>
        <fullName evidence="3">Glucosamine-6-phosphate deaminase</fullName>
        <ecNumber evidence="3">3.5.99.6</ecNumber>
    </recommendedName>
    <alternativeName>
        <fullName evidence="3">GlcN6P deaminase</fullName>
        <shortName evidence="3">GNPDA</shortName>
    </alternativeName>
    <alternativeName>
        <fullName evidence="3">Glucosamine-6-phosphate isomerase</fullName>
    </alternativeName>
</protein>
<accession>A0ABT2PTI5</accession>
<dbReference type="EMBL" id="JAOEGN010000002">
    <property type="protein sequence ID" value="MCU0104261.1"/>
    <property type="molecule type" value="Genomic_DNA"/>
</dbReference>
<feature type="active site" description="For ring-opening step" evidence="3">
    <location>
        <position position="141"/>
    </location>
</feature>
<reference evidence="6" key="1">
    <citation type="submission" date="2023-07" db="EMBL/GenBank/DDBJ databases">
        <title>Novel Mycoplasma species identified in domestic and wild animals.</title>
        <authorList>
            <person name="Volokhov D.V."/>
            <person name="Furtak V.A."/>
            <person name="Zagorodnyaya T.A."/>
        </authorList>
    </citation>
    <scope>NUCLEOTIDE SEQUENCE [LARGE SCALE GENOMIC DNA]</scope>
    <source>
        <strain evidence="6">92-19</strain>
    </source>
</reference>
<dbReference type="CDD" id="cd01399">
    <property type="entry name" value="GlcN6P_deaminase"/>
    <property type="match status" value="1"/>
</dbReference>
<feature type="domain" description="Glucosamine/galactosamine-6-phosphate isomerase" evidence="4">
    <location>
        <begin position="14"/>
        <end position="225"/>
    </location>
</feature>
<dbReference type="HAMAP" id="MF_01241">
    <property type="entry name" value="GlcN6P_deamin"/>
    <property type="match status" value="1"/>
</dbReference>
<dbReference type="EC" id="3.5.99.6" evidence="3"/>
<dbReference type="InterPro" id="IPR037171">
    <property type="entry name" value="NagB/RpiA_transferase-like"/>
</dbReference>
<dbReference type="GO" id="GO:0004342">
    <property type="term" value="F:glucosamine-6-phosphate deaminase activity"/>
    <property type="evidence" value="ECO:0007669"/>
    <property type="project" value="UniProtKB-EC"/>
</dbReference>
<comment type="caution">
    <text evidence="3">Lacks conserved residue(s) required for the propagation of feature annotation.</text>
</comment>
<comment type="similarity">
    <text evidence="3">Belongs to the glucosamine/galactosamine-6-phosphate isomerase family. NagB subfamily.</text>
</comment>
<name>A0ABT2PTI5_9MOLU</name>
<dbReference type="InterPro" id="IPR004547">
    <property type="entry name" value="Glucosamine6P_isomerase"/>
</dbReference>
<dbReference type="PANTHER" id="PTHR11280:SF5">
    <property type="entry name" value="GLUCOSAMINE-6-PHOSPHATE ISOMERASE"/>
    <property type="match status" value="1"/>
</dbReference>
<gene>
    <name evidence="3 5" type="primary">nagB</name>
    <name evidence="5" type="ORF">N7603_01170</name>
</gene>
<keyword evidence="1 3" id="KW-0378">Hydrolase</keyword>
<comment type="catalytic activity">
    <reaction evidence="3">
        <text>alpha-D-glucosamine 6-phosphate + H2O = beta-D-fructose 6-phosphate + NH4(+)</text>
        <dbReference type="Rhea" id="RHEA:12172"/>
        <dbReference type="ChEBI" id="CHEBI:15377"/>
        <dbReference type="ChEBI" id="CHEBI:28938"/>
        <dbReference type="ChEBI" id="CHEBI:57634"/>
        <dbReference type="ChEBI" id="CHEBI:75989"/>
        <dbReference type="EC" id="3.5.99.6"/>
    </reaction>
</comment>
<comment type="caution">
    <text evidence="5">The sequence shown here is derived from an EMBL/GenBank/DDBJ whole genome shotgun (WGS) entry which is preliminary data.</text>
</comment>
<feature type="active site" description="Proton acceptor; for enolization step" evidence="3">
    <location>
        <position position="67"/>
    </location>
</feature>
<dbReference type="RefSeq" id="WP_262095484.1">
    <property type="nucleotide sequence ID" value="NZ_JAOEGN010000002.1"/>
</dbReference>
<evidence type="ECO:0000256" key="3">
    <source>
        <dbReference type="HAMAP-Rule" id="MF_01241"/>
    </source>
</evidence>
<evidence type="ECO:0000259" key="4">
    <source>
        <dbReference type="Pfam" id="PF01182"/>
    </source>
</evidence>
<dbReference type="InterPro" id="IPR006148">
    <property type="entry name" value="Glc/Gal-6P_isomerase"/>
</dbReference>
<proteinExistence type="inferred from homology"/>
<dbReference type="Pfam" id="PF01182">
    <property type="entry name" value="Glucosamine_iso"/>
    <property type="match status" value="1"/>
</dbReference>
<keyword evidence="6" id="KW-1185">Reference proteome</keyword>
<evidence type="ECO:0000256" key="1">
    <source>
        <dbReference type="ARBA" id="ARBA00022801"/>
    </source>
</evidence>
<dbReference type="Proteomes" id="UP001209076">
    <property type="component" value="Unassembled WGS sequence"/>
</dbReference>
<dbReference type="SUPFAM" id="SSF100950">
    <property type="entry name" value="NagB/RpiA/CoA transferase-like"/>
    <property type="match status" value="1"/>
</dbReference>
<comment type="function">
    <text evidence="3">Catalyzes the reversible isomerization-deamination of glucosamine 6-phosphate (GlcN6P) to form fructose 6-phosphate (Fru6P) and ammonium ion.</text>
</comment>
<evidence type="ECO:0000313" key="6">
    <source>
        <dbReference type="Proteomes" id="UP001209076"/>
    </source>
</evidence>
<evidence type="ECO:0000313" key="5">
    <source>
        <dbReference type="EMBL" id="MCU0104261.1"/>
    </source>
</evidence>
<dbReference type="Gene3D" id="3.40.50.1360">
    <property type="match status" value="1"/>
</dbReference>